<feature type="domain" description="DJ-1/PfpI" evidence="1">
    <location>
        <begin position="3"/>
        <end position="162"/>
    </location>
</feature>
<comment type="caution">
    <text evidence="2">The sequence shown here is derived from an EMBL/GenBank/DDBJ whole genome shotgun (WGS) entry which is preliminary data.</text>
</comment>
<protein>
    <submittedName>
        <fullName evidence="2">DJ-1/PfpI family protein</fullName>
    </submittedName>
</protein>
<evidence type="ECO:0000313" key="2">
    <source>
        <dbReference type="EMBL" id="RFZ79093.1"/>
    </source>
</evidence>
<dbReference type="CDD" id="cd03135">
    <property type="entry name" value="GATase1_DJ-1"/>
    <property type="match status" value="1"/>
</dbReference>
<dbReference type="Proteomes" id="UP000260680">
    <property type="component" value="Unassembled WGS sequence"/>
</dbReference>
<dbReference type="PANTHER" id="PTHR48094">
    <property type="entry name" value="PROTEIN/NUCLEIC ACID DEGLYCASE DJ-1-RELATED"/>
    <property type="match status" value="1"/>
</dbReference>
<evidence type="ECO:0000313" key="3">
    <source>
        <dbReference type="Proteomes" id="UP000260680"/>
    </source>
</evidence>
<dbReference type="Gene3D" id="3.40.50.880">
    <property type="match status" value="1"/>
</dbReference>
<gene>
    <name evidence="2" type="ORF">DS742_09535</name>
</gene>
<dbReference type="SUPFAM" id="SSF52317">
    <property type="entry name" value="Class I glutamine amidotransferase-like"/>
    <property type="match status" value="1"/>
</dbReference>
<dbReference type="GO" id="GO:0005737">
    <property type="term" value="C:cytoplasm"/>
    <property type="evidence" value="ECO:0007669"/>
    <property type="project" value="TreeGrafter"/>
</dbReference>
<dbReference type="InterPro" id="IPR029062">
    <property type="entry name" value="Class_I_gatase-like"/>
</dbReference>
<dbReference type="InterPro" id="IPR050325">
    <property type="entry name" value="Prot/Nucl_acid_deglycase"/>
</dbReference>
<reference evidence="2 3" key="1">
    <citation type="submission" date="2018-07" db="EMBL/GenBank/DDBJ databases">
        <title>New species, Clostridium PI-S10-A1B.</title>
        <authorList>
            <person name="Krishna G."/>
            <person name="Summeta K."/>
            <person name="Shikha S."/>
            <person name="Prabhu P.B."/>
            <person name="Suresh K."/>
        </authorList>
    </citation>
    <scope>NUCLEOTIDE SEQUENCE [LARGE SCALE GENOMIC DNA]</scope>
    <source>
        <strain evidence="2 3">PI-S10-A1B</strain>
    </source>
</reference>
<dbReference type="InterPro" id="IPR006287">
    <property type="entry name" value="DJ-1"/>
</dbReference>
<proteinExistence type="predicted"/>
<dbReference type="RefSeq" id="WP_117416773.1">
    <property type="nucleotide sequence ID" value="NZ_QOHO01000027.1"/>
</dbReference>
<organism evidence="2 3">
    <name type="scientific">Lacrimispora amygdalina</name>
    <dbReference type="NCBI Taxonomy" id="253257"/>
    <lineage>
        <taxon>Bacteria</taxon>
        <taxon>Bacillati</taxon>
        <taxon>Bacillota</taxon>
        <taxon>Clostridia</taxon>
        <taxon>Lachnospirales</taxon>
        <taxon>Lachnospiraceae</taxon>
        <taxon>Lacrimispora</taxon>
    </lineage>
</organism>
<dbReference type="NCBIfam" id="TIGR01383">
    <property type="entry name" value="not_thiJ"/>
    <property type="match status" value="1"/>
</dbReference>
<name>A0A3E2NDQ4_9FIRM</name>
<dbReference type="InterPro" id="IPR002818">
    <property type="entry name" value="DJ-1/PfpI"/>
</dbReference>
<sequence length="190" mass="20605">MSRVAVILAEGFEESEALTIVDIIRRAGIECSMISTAGEKVKGCHDIVVRADEMISEDILDYDMVVLPGGLPGAVNLRDDDRVIQIIEKMNHAGKFVCAMCAAPIALAKAGVLEGKEFTAYIGYDEKIKTTGSYKEDMVVVDGNLITSRGPATAYAFAYKLVDVLGGDSLAVKNRMVYFNSFHEEQEGNS</sequence>
<dbReference type="PANTHER" id="PTHR48094:SF12">
    <property type="entry name" value="PARKINSON DISEASE PROTEIN 7 HOMOLOG"/>
    <property type="match status" value="1"/>
</dbReference>
<dbReference type="AlphaFoldDB" id="A0A3E2NDQ4"/>
<evidence type="ECO:0000259" key="1">
    <source>
        <dbReference type="Pfam" id="PF01965"/>
    </source>
</evidence>
<dbReference type="Pfam" id="PF01965">
    <property type="entry name" value="DJ-1_PfpI"/>
    <property type="match status" value="1"/>
</dbReference>
<dbReference type="OrthoDB" id="9800516at2"/>
<dbReference type="EMBL" id="QOHO01000027">
    <property type="protein sequence ID" value="RFZ79093.1"/>
    <property type="molecule type" value="Genomic_DNA"/>
</dbReference>
<accession>A0A3E2NDQ4</accession>